<dbReference type="EC" id="3.1.3.-" evidence="5"/>
<sequence>MKMYPCVCLDLDGTMYRGTDVVPFAAEFVRSLQSQGIQPFFITNNASKTPTQLVEKLHSFGIKTDEEHVVSSALATAYYVKTRYPNQQVFAIGGEGVQHALQAAHVSIVKENSDVVVMGLDRELNYDKLAQGCLEVARHREFVVTNGDKKFPTEVGMYPGNGALAKVIEHATGVEPTIIGKPFGYMLEMIQAMHDFAKEDMVIVGDNYDTDILAGIHFGIDTVHVNTGVSSTVEVQEKDLKPTYLLENLREWTLELSH</sequence>
<feature type="active site" description="Proton donor" evidence="6">
    <location>
        <position position="12"/>
    </location>
</feature>
<dbReference type="PANTHER" id="PTHR19288">
    <property type="entry name" value="4-NITROPHENYLPHOSPHATASE-RELATED"/>
    <property type="match status" value="1"/>
</dbReference>
<evidence type="ECO:0000256" key="8">
    <source>
        <dbReference type="PIRSR" id="PIRSR000915-3"/>
    </source>
</evidence>
<comment type="function">
    <text evidence="5">Catalyzes the dephosphorylation of 2-6 carbon acid sugars in vitro.</text>
</comment>
<evidence type="ECO:0000256" key="6">
    <source>
        <dbReference type="PIRSR" id="PIRSR000915-1"/>
    </source>
</evidence>
<dbReference type="AlphaFoldDB" id="A0A385YVP7"/>
<accession>A0A385YVP7</accession>
<feature type="binding site" evidence="8">
    <location>
        <position position="10"/>
    </location>
    <ligand>
        <name>Mg(2+)</name>
        <dbReference type="ChEBI" id="CHEBI:18420"/>
    </ligand>
</feature>
<dbReference type="GO" id="GO:0046872">
    <property type="term" value="F:metal ion binding"/>
    <property type="evidence" value="ECO:0007669"/>
    <property type="project" value="UniProtKB-KW"/>
</dbReference>
<evidence type="ECO:0000313" key="9">
    <source>
        <dbReference type="EMBL" id="AYC29967.1"/>
    </source>
</evidence>
<evidence type="ECO:0000256" key="7">
    <source>
        <dbReference type="PIRSR" id="PIRSR000915-2"/>
    </source>
</evidence>
<dbReference type="Pfam" id="PF13242">
    <property type="entry name" value="Hydrolase_like"/>
    <property type="match status" value="1"/>
</dbReference>
<feature type="active site" description="Nucleophile" evidence="6">
    <location>
        <position position="10"/>
    </location>
</feature>
<dbReference type="SUPFAM" id="SSF56784">
    <property type="entry name" value="HAD-like"/>
    <property type="match status" value="1"/>
</dbReference>
<dbReference type="PIRSF" id="PIRSF000915">
    <property type="entry name" value="PGP-type_phosphatase"/>
    <property type="match status" value="1"/>
</dbReference>
<dbReference type="Proteomes" id="UP000265725">
    <property type="component" value="Chromosome"/>
</dbReference>
<dbReference type="GO" id="GO:0005737">
    <property type="term" value="C:cytoplasm"/>
    <property type="evidence" value="ECO:0007669"/>
    <property type="project" value="TreeGrafter"/>
</dbReference>
<feature type="binding site" evidence="8">
    <location>
        <position position="12"/>
    </location>
    <ligand>
        <name>Mg(2+)</name>
        <dbReference type="ChEBI" id="CHEBI:18420"/>
    </ligand>
</feature>
<feature type="binding site" evidence="8">
    <location>
        <position position="206"/>
    </location>
    <ligand>
        <name>Mg(2+)</name>
        <dbReference type="ChEBI" id="CHEBI:18420"/>
    </ligand>
</feature>
<dbReference type="GO" id="GO:0016791">
    <property type="term" value="F:phosphatase activity"/>
    <property type="evidence" value="ECO:0007669"/>
    <property type="project" value="TreeGrafter"/>
</dbReference>
<feature type="binding site" evidence="7">
    <location>
        <position position="181"/>
    </location>
    <ligand>
        <name>substrate</name>
    </ligand>
</feature>
<keyword evidence="4 5" id="KW-0460">Magnesium</keyword>
<organism evidence="9 10">
    <name type="scientific">Paenisporosarcina cavernae</name>
    <dbReference type="NCBI Taxonomy" id="2320858"/>
    <lineage>
        <taxon>Bacteria</taxon>
        <taxon>Bacillati</taxon>
        <taxon>Bacillota</taxon>
        <taxon>Bacilli</taxon>
        <taxon>Bacillales</taxon>
        <taxon>Caryophanaceae</taxon>
        <taxon>Paenisporosarcina</taxon>
    </lineage>
</organism>
<comment type="similarity">
    <text evidence="1 5">Belongs to the HAD-like hydrolase superfamily. NagD family.</text>
</comment>
<comment type="cofactor">
    <cofactor evidence="8">
        <name>Mg(2+)</name>
        <dbReference type="ChEBI" id="CHEBI:18420"/>
    </cofactor>
    <text evidence="8">Divalent metal ions. Mg(2+) is the most effective.</text>
</comment>
<evidence type="ECO:0000313" key="10">
    <source>
        <dbReference type="Proteomes" id="UP000265725"/>
    </source>
</evidence>
<dbReference type="OrthoDB" id="9810449at2"/>
<dbReference type="RefSeq" id="WP_119883703.1">
    <property type="nucleotide sequence ID" value="NZ_CP032418.1"/>
</dbReference>
<dbReference type="PANTHER" id="PTHR19288:SF46">
    <property type="entry name" value="HALOACID DEHALOGENASE-LIKE HYDROLASE DOMAIN-CONTAINING PROTEIN 2"/>
    <property type="match status" value="1"/>
</dbReference>
<dbReference type="NCBIfam" id="TIGR01460">
    <property type="entry name" value="HAD-SF-IIA"/>
    <property type="match status" value="1"/>
</dbReference>
<protein>
    <recommendedName>
        <fullName evidence="5">Acid sugar phosphatase</fullName>
        <ecNumber evidence="5">3.1.3.-</ecNumber>
    </recommendedName>
</protein>
<evidence type="ECO:0000256" key="3">
    <source>
        <dbReference type="ARBA" id="ARBA00022801"/>
    </source>
</evidence>
<dbReference type="KEGG" id="paek:D3873_08805"/>
<dbReference type="InterPro" id="IPR006354">
    <property type="entry name" value="HAD-SF_hydro_IIA_hyp1"/>
</dbReference>
<dbReference type="EMBL" id="CP032418">
    <property type="protein sequence ID" value="AYC29967.1"/>
    <property type="molecule type" value="Genomic_DNA"/>
</dbReference>
<keyword evidence="10" id="KW-1185">Reference proteome</keyword>
<dbReference type="InterPro" id="IPR006357">
    <property type="entry name" value="HAD-SF_hydro_IIA"/>
</dbReference>
<keyword evidence="2 5" id="KW-0479">Metal-binding</keyword>
<evidence type="ECO:0000256" key="2">
    <source>
        <dbReference type="ARBA" id="ARBA00022723"/>
    </source>
</evidence>
<proteinExistence type="inferred from homology"/>
<dbReference type="Pfam" id="PF13344">
    <property type="entry name" value="Hydrolase_6"/>
    <property type="match status" value="1"/>
</dbReference>
<name>A0A385YVP7_9BACL</name>
<keyword evidence="3 9" id="KW-0378">Hydrolase</keyword>
<dbReference type="InterPro" id="IPR023214">
    <property type="entry name" value="HAD_sf"/>
</dbReference>
<evidence type="ECO:0000256" key="4">
    <source>
        <dbReference type="ARBA" id="ARBA00022842"/>
    </source>
</evidence>
<dbReference type="InterPro" id="IPR036412">
    <property type="entry name" value="HAD-like_sf"/>
</dbReference>
<evidence type="ECO:0000256" key="5">
    <source>
        <dbReference type="PIRNR" id="PIRNR000915"/>
    </source>
</evidence>
<gene>
    <name evidence="9" type="ORF">D3873_08805</name>
</gene>
<dbReference type="Gene3D" id="3.40.50.1000">
    <property type="entry name" value="HAD superfamily/HAD-like"/>
    <property type="match status" value="2"/>
</dbReference>
<dbReference type="NCBIfam" id="TIGR01457">
    <property type="entry name" value="HAD-SF-IIA-hyp2"/>
    <property type="match status" value="1"/>
</dbReference>
<reference evidence="10" key="1">
    <citation type="submission" date="2018-09" db="EMBL/GenBank/DDBJ databases">
        <authorList>
            <person name="Zhu H."/>
        </authorList>
    </citation>
    <scope>NUCLEOTIDE SEQUENCE [LARGE SCALE GENOMIC DNA]</scope>
    <source>
        <strain evidence="10">K2R23-3</strain>
    </source>
</reference>
<evidence type="ECO:0000256" key="1">
    <source>
        <dbReference type="ARBA" id="ARBA00006696"/>
    </source>
</evidence>